<organism evidence="8 9">
    <name type="scientific">Paenibacillus aurantiacus</name>
    <dbReference type="NCBI Taxonomy" id="1936118"/>
    <lineage>
        <taxon>Bacteria</taxon>
        <taxon>Bacillati</taxon>
        <taxon>Bacillota</taxon>
        <taxon>Bacilli</taxon>
        <taxon>Bacillales</taxon>
        <taxon>Paenibacillaceae</taxon>
        <taxon>Paenibacillus</taxon>
    </lineage>
</organism>
<evidence type="ECO:0000259" key="7">
    <source>
        <dbReference type="PROSITE" id="PS50983"/>
    </source>
</evidence>
<evidence type="ECO:0000313" key="8">
    <source>
        <dbReference type="EMBL" id="MFB9326163.1"/>
    </source>
</evidence>
<dbReference type="RefSeq" id="WP_377493189.1">
    <property type="nucleotide sequence ID" value="NZ_JBHMDO010000017.1"/>
</dbReference>
<feature type="region of interest" description="Disordered" evidence="5">
    <location>
        <begin position="29"/>
        <end position="72"/>
    </location>
</feature>
<feature type="chain" id="PRO_5045336490" evidence="6">
    <location>
        <begin position="19"/>
        <end position="330"/>
    </location>
</feature>
<dbReference type="Pfam" id="PF01497">
    <property type="entry name" value="Peripla_BP_2"/>
    <property type="match status" value="1"/>
</dbReference>
<feature type="domain" description="Fe/B12 periplasmic-binding" evidence="7">
    <location>
        <begin position="79"/>
        <end position="330"/>
    </location>
</feature>
<dbReference type="Proteomes" id="UP001589747">
    <property type="component" value="Unassembled WGS sequence"/>
</dbReference>
<keyword evidence="9" id="KW-1185">Reference proteome</keyword>
<dbReference type="InterPro" id="IPR051313">
    <property type="entry name" value="Bact_iron-sidero_bind"/>
</dbReference>
<evidence type="ECO:0000256" key="5">
    <source>
        <dbReference type="SAM" id="MobiDB-lite"/>
    </source>
</evidence>
<accession>A0ABV5KPK5</accession>
<comment type="caution">
    <text evidence="8">The sequence shown here is derived from an EMBL/GenBank/DDBJ whole genome shotgun (WGS) entry which is preliminary data.</text>
</comment>
<dbReference type="PANTHER" id="PTHR30532:SF26">
    <property type="entry name" value="IRON(3+)-HYDROXAMATE-BINDING PROTEIN FHUD"/>
    <property type="match status" value="1"/>
</dbReference>
<sequence>MKKLLVPFVLILVLVLSACGSKDNTANNANSAAGNNAATEGNAPEGNATGSNEGASATSSDTFTYQSETGPVEVPANPQRVVMLSGFTGNVIKLGVNVVGADVWSKTNPTFAEEMKDVTEVSDENLEKIIELNPDLIIGLSNIKNIDKLKEIAPVVTYTWGKLDYLAQHVEIGKLLNKEQEAQAWVDDFKSRVEQAGNEIRAKIGEDATVSVIEAWGKDLYVYGANWARGTEILYQGMKLKMPEKVKADALEAGYYTLSSEVLPDYMGDYVVLSKYSDADASFQQTETYKNIPAVKNNHVFEMQGEGASFSDPVTLEKQFEFFKKSFLGN</sequence>
<evidence type="ECO:0000256" key="4">
    <source>
        <dbReference type="ARBA" id="ARBA00022729"/>
    </source>
</evidence>
<feature type="compositionally biased region" description="Polar residues" evidence="5">
    <location>
        <begin position="49"/>
        <end position="69"/>
    </location>
</feature>
<dbReference type="PROSITE" id="PS50983">
    <property type="entry name" value="FE_B12_PBP"/>
    <property type="match status" value="1"/>
</dbReference>
<dbReference type="CDD" id="cd01138">
    <property type="entry name" value="FeuA"/>
    <property type="match status" value="1"/>
</dbReference>
<dbReference type="Gene3D" id="3.40.50.1980">
    <property type="entry name" value="Nitrogenase molybdenum iron protein domain"/>
    <property type="match status" value="2"/>
</dbReference>
<comment type="similarity">
    <text evidence="2">Belongs to the bacterial solute-binding protein 8 family.</text>
</comment>
<dbReference type="SUPFAM" id="SSF53807">
    <property type="entry name" value="Helical backbone' metal receptor"/>
    <property type="match status" value="1"/>
</dbReference>
<evidence type="ECO:0000256" key="2">
    <source>
        <dbReference type="ARBA" id="ARBA00008814"/>
    </source>
</evidence>
<dbReference type="EMBL" id="JBHMDO010000017">
    <property type="protein sequence ID" value="MFB9326163.1"/>
    <property type="molecule type" value="Genomic_DNA"/>
</dbReference>
<feature type="signal peptide" evidence="6">
    <location>
        <begin position="1"/>
        <end position="18"/>
    </location>
</feature>
<dbReference type="PROSITE" id="PS51257">
    <property type="entry name" value="PROKAR_LIPOPROTEIN"/>
    <property type="match status" value="1"/>
</dbReference>
<name>A0ABV5KPK5_9BACL</name>
<gene>
    <name evidence="8" type="ORF">ACFFSY_09590</name>
</gene>
<feature type="compositionally biased region" description="Low complexity" evidence="5">
    <location>
        <begin position="29"/>
        <end position="48"/>
    </location>
</feature>
<dbReference type="InterPro" id="IPR002491">
    <property type="entry name" value="ABC_transptr_periplasmic_BD"/>
</dbReference>
<reference evidence="8 9" key="1">
    <citation type="submission" date="2024-09" db="EMBL/GenBank/DDBJ databases">
        <authorList>
            <person name="Sun Q."/>
            <person name="Mori K."/>
        </authorList>
    </citation>
    <scope>NUCLEOTIDE SEQUENCE [LARGE SCALE GENOMIC DNA]</scope>
    <source>
        <strain evidence="8 9">TISTR 2452</strain>
    </source>
</reference>
<evidence type="ECO:0000256" key="6">
    <source>
        <dbReference type="SAM" id="SignalP"/>
    </source>
</evidence>
<comment type="subcellular location">
    <subcellularLocation>
        <location evidence="1">Cell envelope</location>
    </subcellularLocation>
</comment>
<protein>
    <submittedName>
        <fullName evidence="8">Iron-hydroxamate ABC transporter substrate-binding protein</fullName>
    </submittedName>
</protein>
<evidence type="ECO:0000256" key="1">
    <source>
        <dbReference type="ARBA" id="ARBA00004196"/>
    </source>
</evidence>
<keyword evidence="4 6" id="KW-0732">Signal</keyword>
<keyword evidence="3" id="KW-0813">Transport</keyword>
<evidence type="ECO:0000313" key="9">
    <source>
        <dbReference type="Proteomes" id="UP001589747"/>
    </source>
</evidence>
<dbReference type="PANTHER" id="PTHR30532">
    <property type="entry name" value="IRON III DICITRATE-BINDING PERIPLASMIC PROTEIN"/>
    <property type="match status" value="1"/>
</dbReference>
<evidence type="ECO:0000256" key="3">
    <source>
        <dbReference type="ARBA" id="ARBA00022448"/>
    </source>
</evidence>
<proteinExistence type="inferred from homology"/>